<organism evidence="1 2">
    <name type="scientific">Stenotrophomonas maltophilia</name>
    <name type="common">Pseudomonas maltophilia</name>
    <name type="synonym">Xanthomonas maltophilia</name>
    <dbReference type="NCBI Taxonomy" id="40324"/>
    <lineage>
        <taxon>Bacteria</taxon>
        <taxon>Pseudomonadati</taxon>
        <taxon>Pseudomonadota</taxon>
        <taxon>Gammaproteobacteria</taxon>
        <taxon>Lysobacterales</taxon>
        <taxon>Lysobacteraceae</taxon>
        <taxon>Stenotrophomonas</taxon>
        <taxon>Stenotrophomonas maltophilia group</taxon>
    </lineage>
</organism>
<dbReference type="EMBL" id="NIVX01000076">
    <property type="protein sequence ID" value="OWQ73823.1"/>
    <property type="molecule type" value="Genomic_DNA"/>
</dbReference>
<evidence type="ECO:0000313" key="1">
    <source>
        <dbReference type="EMBL" id="OWQ73823.1"/>
    </source>
</evidence>
<dbReference type="AlphaFoldDB" id="A0A246I742"/>
<comment type="caution">
    <text evidence="1">The sequence shown here is derived from an EMBL/GenBank/DDBJ whole genome shotgun (WGS) entry which is preliminary data.</text>
</comment>
<proteinExistence type="predicted"/>
<evidence type="ECO:0000313" key="2">
    <source>
        <dbReference type="Proteomes" id="UP000197090"/>
    </source>
</evidence>
<name>A0A246I742_STEMA</name>
<dbReference type="Proteomes" id="UP000197090">
    <property type="component" value="Unassembled WGS sequence"/>
</dbReference>
<protein>
    <submittedName>
        <fullName evidence="1">Uncharacterized protein</fullName>
    </submittedName>
</protein>
<gene>
    <name evidence="1" type="ORF">CEE63_11760</name>
</gene>
<accession>A0A246I742</accession>
<sequence length="87" mass="9480">MNEVANDARHAGNYKVANALVTARVTLSKQLLALSAQPSPGGQDALELLARFLQEPMHDLDMDHEISLRAARDAIAFALSTRQPEVK</sequence>
<reference evidence="1 2" key="1">
    <citation type="submission" date="2017-06" db="EMBL/GenBank/DDBJ databases">
        <authorList>
            <person name="Kim H.J."/>
            <person name="Triplett B.A."/>
        </authorList>
    </citation>
    <scope>NUCLEOTIDE SEQUENCE [LARGE SCALE GENOMIC DNA]</scope>
    <source>
        <strain evidence="1 2">594</strain>
    </source>
</reference>